<dbReference type="Proteomes" id="UP000315460">
    <property type="component" value="Unassembled WGS sequence"/>
</dbReference>
<accession>A0ABY1N2D2</accession>
<proteinExistence type="predicted"/>
<sequence>MTRDERSRDAEAGACGAAAGADDVVEGNLPDTRLGHDGGVTDSDVTTSEPDLPLLGRTVAVTAARRASEQRTLLERRGATVLHAPAMHMIPIAEDTVVREATGRLLDAPADLMVLTTAAGVRWWMQVCEEWGLADDLLELMGAVPLYSRGPKTTGAIRAAGLREHASAKSEASPELLEMLLERGVEGLTIGVQIQGAGSGWNPMSVLLDGLREAGADVIEVPVYRWELPEDLAALDDLVRTIAAQGVDGVTFTAAPAVVAVLKRAEALGVFDDLLDALSGPVAALCVGPVTAAPLAELEVPFTSPDRMRLGSLMRHTTDELAARTAPIRVAGHELTVCAAAALVDGKPVELTPAQLALLRALARRPGACVSRDDLLAALPGDGTDLHAVETAMGRLRRALGVPDLVTTVVKRGYRLSI</sequence>
<feature type="compositionally biased region" description="Basic and acidic residues" evidence="3">
    <location>
        <begin position="1"/>
        <end position="11"/>
    </location>
</feature>
<evidence type="ECO:0000256" key="3">
    <source>
        <dbReference type="SAM" id="MobiDB-lite"/>
    </source>
</evidence>
<dbReference type="InterPro" id="IPR016032">
    <property type="entry name" value="Sig_transdc_resp-reg_C-effctor"/>
</dbReference>
<dbReference type="Pfam" id="PF00486">
    <property type="entry name" value="Trans_reg_C"/>
    <property type="match status" value="1"/>
</dbReference>
<feature type="DNA-binding region" description="OmpR/PhoB-type" evidence="2">
    <location>
        <begin position="325"/>
        <end position="418"/>
    </location>
</feature>
<evidence type="ECO:0000259" key="4">
    <source>
        <dbReference type="PROSITE" id="PS51755"/>
    </source>
</evidence>
<dbReference type="InterPro" id="IPR001867">
    <property type="entry name" value="OmpR/PhoB-type_DNA-bd"/>
</dbReference>
<protein>
    <submittedName>
        <fullName evidence="5">Uroporphyrinogen-III synthase</fullName>
    </submittedName>
</protein>
<keyword evidence="6" id="KW-1185">Reference proteome</keyword>
<dbReference type="SUPFAM" id="SSF46894">
    <property type="entry name" value="C-terminal effector domain of the bipartite response regulators"/>
    <property type="match status" value="1"/>
</dbReference>
<dbReference type="SUPFAM" id="SSF69618">
    <property type="entry name" value="HemD-like"/>
    <property type="match status" value="1"/>
</dbReference>
<gene>
    <name evidence="5" type="ORF">SAMN06265174_105214</name>
</gene>
<keyword evidence="1 2" id="KW-0238">DNA-binding</keyword>
<dbReference type="Pfam" id="PF02602">
    <property type="entry name" value="HEM4"/>
    <property type="match status" value="1"/>
</dbReference>
<dbReference type="PANTHER" id="PTHR40082">
    <property type="entry name" value="BLR5956 PROTEIN"/>
    <property type="match status" value="1"/>
</dbReference>
<organism evidence="5 6">
    <name type="scientific">Dietzia kunjamensis subsp. schimae</name>
    <dbReference type="NCBI Taxonomy" id="498198"/>
    <lineage>
        <taxon>Bacteria</taxon>
        <taxon>Bacillati</taxon>
        <taxon>Actinomycetota</taxon>
        <taxon>Actinomycetes</taxon>
        <taxon>Mycobacteriales</taxon>
        <taxon>Dietziaceae</taxon>
        <taxon>Dietzia</taxon>
    </lineage>
</organism>
<dbReference type="InterPro" id="IPR036388">
    <property type="entry name" value="WH-like_DNA-bd_sf"/>
</dbReference>
<dbReference type="PANTHER" id="PTHR40082:SF1">
    <property type="entry name" value="BLR5956 PROTEIN"/>
    <property type="match status" value="1"/>
</dbReference>
<feature type="domain" description="OmpR/PhoB-type" evidence="4">
    <location>
        <begin position="325"/>
        <end position="418"/>
    </location>
</feature>
<reference evidence="5 6" key="1">
    <citation type="submission" date="2017-05" db="EMBL/GenBank/DDBJ databases">
        <authorList>
            <person name="Varghese N."/>
            <person name="Submissions S."/>
        </authorList>
    </citation>
    <scope>NUCLEOTIDE SEQUENCE [LARGE SCALE GENOMIC DNA]</scope>
    <source>
        <strain evidence="5 6">DSM 45139</strain>
    </source>
</reference>
<dbReference type="InterPro" id="IPR036108">
    <property type="entry name" value="4pyrrol_syn_uPrphyn_synt_sf"/>
</dbReference>
<dbReference type="Gene3D" id="3.40.50.10090">
    <property type="match status" value="2"/>
</dbReference>
<evidence type="ECO:0000313" key="5">
    <source>
        <dbReference type="EMBL" id="SMO77215.1"/>
    </source>
</evidence>
<dbReference type="InterPro" id="IPR003754">
    <property type="entry name" value="4pyrrol_synth_uPrphyn_synth"/>
</dbReference>
<evidence type="ECO:0000313" key="6">
    <source>
        <dbReference type="Proteomes" id="UP000315460"/>
    </source>
</evidence>
<evidence type="ECO:0000256" key="2">
    <source>
        <dbReference type="PROSITE-ProRule" id="PRU01091"/>
    </source>
</evidence>
<dbReference type="SMART" id="SM00862">
    <property type="entry name" value="Trans_reg_C"/>
    <property type="match status" value="1"/>
</dbReference>
<dbReference type="PROSITE" id="PS51755">
    <property type="entry name" value="OMPR_PHOB"/>
    <property type="match status" value="1"/>
</dbReference>
<feature type="compositionally biased region" description="Low complexity" evidence="3">
    <location>
        <begin position="12"/>
        <end position="22"/>
    </location>
</feature>
<dbReference type="InterPro" id="IPR039793">
    <property type="entry name" value="UROS/Hem4"/>
</dbReference>
<dbReference type="CDD" id="cd06578">
    <property type="entry name" value="HemD"/>
    <property type="match status" value="1"/>
</dbReference>
<dbReference type="Gene3D" id="1.10.10.10">
    <property type="entry name" value="Winged helix-like DNA-binding domain superfamily/Winged helix DNA-binding domain"/>
    <property type="match status" value="1"/>
</dbReference>
<comment type="caution">
    <text evidence="5">The sequence shown here is derived from an EMBL/GenBank/DDBJ whole genome shotgun (WGS) entry which is preliminary data.</text>
</comment>
<name>A0ABY1N2D2_9ACTN</name>
<dbReference type="NCBIfam" id="NF005568">
    <property type="entry name" value="PRK07239.1"/>
    <property type="match status" value="1"/>
</dbReference>
<feature type="region of interest" description="Disordered" evidence="3">
    <location>
        <begin position="1"/>
        <end position="50"/>
    </location>
</feature>
<evidence type="ECO:0000256" key="1">
    <source>
        <dbReference type="ARBA" id="ARBA00023125"/>
    </source>
</evidence>
<dbReference type="EMBL" id="FXTG01000005">
    <property type="protein sequence ID" value="SMO77215.1"/>
    <property type="molecule type" value="Genomic_DNA"/>
</dbReference>